<comment type="caution">
    <text evidence="2">The sequence shown here is derived from an EMBL/GenBank/DDBJ whole genome shotgun (WGS) entry which is preliminary data.</text>
</comment>
<name>A0A7J7ME34_9MAGN</name>
<organism evidence="2 3">
    <name type="scientific">Kingdonia uniflora</name>
    <dbReference type="NCBI Taxonomy" id="39325"/>
    <lineage>
        <taxon>Eukaryota</taxon>
        <taxon>Viridiplantae</taxon>
        <taxon>Streptophyta</taxon>
        <taxon>Embryophyta</taxon>
        <taxon>Tracheophyta</taxon>
        <taxon>Spermatophyta</taxon>
        <taxon>Magnoliopsida</taxon>
        <taxon>Ranunculales</taxon>
        <taxon>Circaeasteraceae</taxon>
        <taxon>Kingdonia</taxon>
    </lineage>
</organism>
<dbReference type="InterPro" id="IPR044821">
    <property type="entry name" value="At1g28695/At4g15970-like"/>
</dbReference>
<gene>
    <name evidence="2" type="ORF">GIB67_021629</name>
</gene>
<dbReference type="OrthoDB" id="540503at2759"/>
<feature type="domain" description="Nucleotide-diphospho-sugar transferase" evidence="1">
    <location>
        <begin position="1"/>
        <end position="88"/>
    </location>
</feature>
<protein>
    <recommendedName>
        <fullName evidence="1">Nucleotide-diphospho-sugar transferase domain-containing protein</fullName>
    </recommendedName>
</protein>
<dbReference type="PANTHER" id="PTHR46038">
    <property type="entry name" value="EXPRESSED PROTEIN-RELATED"/>
    <property type="match status" value="1"/>
</dbReference>
<dbReference type="EMBL" id="JACGCM010001588">
    <property type="protein sequence ID" value="KAF6153024.1"/>
    <property type="molecule type" value="Genomic_DNA"/>
</dbReference>
<evidence type="ECO:0000313" key="2">
    <source>
        <dbReference type="EMBL" id="KAF6153024.1"/>
    </source>
</evidence>
<reference evidence="2 3" key="1">
    <citation type="journal article" date="2020" name="IScience">
        <title>Genome Sequencing of the Endangered Kingdonia uniflora (Circaeasteraceae, Ranunculales) Reveals Potential Mechanisms of Evolutionary Specialization.</title>
        <authorList>
            <person name="Sun Y."/>
            <person name="Deng T."/>
            <person name="Zhang A."/>
            <person name="Moore M.J."/>
            <person name="Landis J.B."/>
            <person name="Lin N."/>
            <person name="Zhang H."/>
            <person name="Zhang X."/>
            <person name="Huang J."/>
            <person name="Zhang X."/>
            <person name="Sun H."/>
            <person name="Wang H."/>
        </authorList>
    </citation>
    <scope>NUCLEOTIDE SEQUENCE [LARGE SCALE GENOMIC DNA]</scope>
    <source>
        <strain evidence="2">TB1705</strain>
        <tissue evidence="2">Leaf</tissue>
    </source>
</reference>
<dbReference type="PANTHER" id="PTHR46038:SF12">
    <property type="entry name" value="OS03G0731800 PROTEIN"/>
    <property type="match status" value="1"/>
</dbReference>
<accession>A0A7J7ME34</accession>
<keyword evidence="3" id="KW-1185">Reference proteome</keyword>
<evidence type="ECO:0000259" key="1">
    <source>
        <dbReference type="Pfam" id="PF03407"/>
    </source>
</evidence>
<dbReference type="Proteomes" id="UP000541444">
    <property type="component" value="Unassembled WGS sequence"/>
</dbReference>
<dbReference type="Pfam" id="PF03407">
    <property type="entry name" value="Nucleotid_trans"/>
    <property type="match status" value="1"/>
</dbReference>
<proteinExistence type="predicted"/>
<dbReference type="AlphaFoldDB" id="A0A7J7ME34"/>
<sequence>MMWRRTLFLSDVIKPGYSFIFTDRDVMWLRNPFAILSPDEAEDVQISCNRFNGKQRSNINPIDTGFYFIRSNNRTIALFNTWYTMKDNTNYTYMVKECKDIIHFSIINSSNHV</sequence>
<evidence type="ECO:0000313" key="3">
    <source>
        <dbReference type="Proteomes" id="UP000541444"/>
    </source>
</evidence>
<dbReference type="InterPro" id="IPR005069">
    <property type="entry name" value="Nucl-diP-sugar_transferase"/>
</dbReference>